<organism evidence="2 3">
    <name type="scientific">Hymenolepis diminuta</name>
    <name type="common">Rat tapeworm</name>
    <dbReference type="NCBI Taxonomy" id="6216"/>
    <lineage>
        <taxon>Eukaryota</taxon>
        <taxon>Metazoa</taxon>
        <taxon>Spiralia</taxon>
        <taxon>Lophotrochozoa</taxon>
        <taxon>Platyhelminthes</taxon>
        <taxon>Cestoda</taxon>
        <taxon>Eucestoda</taxon>
        <taxon>Cyclophyllidea</taxon>
        <taxon>Hymenolepididae</taxon>
        <taxon>Hymenolepis</taxon>
    </lineage>
</organism>
<gene>
    <name evidence="2" type="ORF">WMSIL1_LOCUS13684</name>
</gene>
<name>A0A564Z9R8_HYMDI</name>
<dbReference type="Proteomes" id="UP000321570">
    <property type="component" value="Unassembled WGS sequence"/>
</dbReference>
<reference evidence="2 3" key="1">
    <citation type="submission" date="2019-07" db="EMBL/GenBank/DDBJ databases">
        <authorList>
            <person name="Jastrzebski P J."/>
            <person name="Paukszto L."/>
            <person name="Jastrzebski P J."/>
        </authorList>
    </citation>
    <scope>NUCLEOTIDE SEQUENCE [LARGE SCALE GENOMIC DNA]</scope>
    <source>
        <strain evidence="2 3">WMS-il1</strain>
    </source>
</reference>
<keyword evidence="1" id="KW-1133">Transmembrane helix</keyword>
<evidence type="ECO:0000313" key="3">
    <source>
        <dbReference type="Proteomes" id="UP000321570"/>
    </source>
</evidence>
<protein>
    <submittedName>
        <fullName evidence="2">Uncharacterized protein</fullName>
    </submittedName>
</protein>
<feature type="non-terminal residue" evidence="2">
    <location>
        <position position="64"/>
    </location>
</feature>
<keyword evidence="1" id="KW-0472">Membrane</keyword>
<feature type="transmembrane region" description="Helical" evidence="1">
    <location>
        <begin position="12"/>
        <end position="34"/>
    </location>
</feature>
<keyword evidence="3" id="KW-1185">Reference proteome</keyword>
<accession>A0A564Z9R8</accession>
<dbReference type="EMBL" id="CABIJS010000697">
    <property type="protein sequence ID" value="VUZ55793.1"/>
    <property type="molecule type" value="Genomic_DNA"/>
</dbReference>
<evidence type="ECO:0000313" key="2">
    <source>
        <dbReference type="EMBL" id="VUZ55793.1"/>
    </source>
</evidence>
<evidence type="ECO:0000256" key="1">
    <source>
        <dbReference type="SAM" id="Phobius"/>
    </source>
</evidence>
<sequence>MMIITIMRRDMLPYMAIICVFWLIFSLFTVAMILKPTGTISFEDQGNKILIIIRGYFFSMFGEF</sequence>
<proteinExistence type="predicted"/>
<keyword evidence="1" id="KW-0812">Transmembrane</keyword>
<dbReference type="AlphaFoldDB" id="A0A564Z9R8"/>